<dbReference type="PANTHER" id="PTHR30572">
    <property type="entry name" value="MEMBRANE COMPONENT OF TRANSPORTER-RELATED"/>
    <property type="match status" value="1"/>
</dbReference>
<gene>
    <name evidence="9" type="ORF">CUN51_05850</name>
</gene>
<feature type="transmembrane region" description="Helical" evidence="7">
    <location>
        <begin position="356"/>
        <end position="378"/>
    </location>
</feature>
<evidence type="ECO:0000256" key="4">
    <source>
        <dbReference type="ARBA" id="ARBA00022989"/>
    </source>
</evidence>
<reference evidence="9 10" key="1">
    <citation type="submission" date="2017-11" db="EMBL/GenBank/DDBJ databases">
        <title>Evolution of Phototrophy in the Chloroflexi Phylum Driven by Horizontal Gene Transfer.</title>
        <authorList>
            <person name="Ward L.M."/>
            <person name="Hemp J."/>
            <person name="Shih P.M."/>
            <person name="Mcglynn S.E."/>
            <person name="Fischer W."/>
        </authorList>
    </citation>
    <scope>NUCLEOTIDE SEQUENCE [LARGE SCALE GENOMIC DNA]</scope>
    <source>
        <strain evidence="9">CP2_2F</strain>
    </source>
</reference>
<evidence type="ECO:0000256" key="6">
    <source>
        <dbReference type="ARBA" id="ARBA00038076"/>
    </source>
</evidence>
<keyword evidence="4 7" id="KW-1133">Transmembrane helix</keyword>
<dbReference type="PANTHER" id="PTHR30572:SF4">
    <property type="entry name" value="ABC TRANSPORTER PERMEASE YTRF"/>
    <property type="match status" value="1"/>
</dbReference>
<evidence type="ECO:0000313" key="9">
    <source>
        <dbReference type="EMBL" id="PJF31001.1"/>
    </source>
</evidence>
<comment type="caution">
    <text evidence="9">The sequence shown here is derived from an EMBL/GenBank/DDBJ whole genome shotgun (WGS) entry which is preliminary data.</text>
</comment>
<evidence type="ECO:0000256" key="7">
    <source>
        <dbReference type="SAM" id="Phobius"/>
    </source>
</evidence>
<evidence type="ECO:0000256" key="5">
    <source>
        <dbReference type="ARBA" id="ARBA00023136"/>
    </source>
</evidence>
<feature type="transmembrane region" description="Helical" evidence="7">
    <location>
        <begin position="583"/>
        <end position="601"/>
    </location>
</feature>
<feature type="domain" description="ABC3 transporter permease C-terminal" evidence="8">
    <location>
        <begin position="1053"/>
        <end position="1173"/>
    </location>
</feature>
<feature type="transmembrane region" description="Helical" evidence="7">
    <location>
        <begin position="532"/>
        <end position="562"/>
    </location>
</feature>
<evidence type="ECO:0000256" key="2">
    <source>
        <dbReference type="ARBA" id="ARBA00022475"/>
    </source>
</evidence>
<organism evidence="9 10">
    <name type="scientific">Candidatus Thermofonsia Clade 1 bacterium</name>
    <dbReference type="NCBI Taxonomy" id="2364210"/>
    <lineage>
        <taxon>Bacteria</taxon>
        <taxon>Bacillati</taxon>
        <taxon>Chloroflexota</taxon>
        <taxon>Candidatus Thermofontia</taxon>
        <taxon>Candidatus Thermofonsia Clade 1</taxon>
    </lineage>
</organism>
<name>A0A2M8P0C5_9CHLR</name>
<feature type="transmembrane region" description="Helical" evidence="7">
    <location>
        <begin position="441"/>
        <end position="462"/>
    </location>
</feature>
<evidence type="ECO:0000256" key="3">
    <source>
        <dbReference type="ARBA" id="ARBA00022692"/>
    </source>
</evidence>
<feature type="transmembrane region" description="Helical" evidence="7">
    <location>
        <begin position="399"/>
        <end position="421"/>
    </location>
</feature>
<comment type="similarity">
    <text evidence="6">Belongs to the ABC-4 integral membrane protein family.</text>
</comment>
<feature type="transmembrane region" description="Helical" evidence="7">
    <location>
        <begin position="1148"/>
        <end position="1170"/>
    </location>
</feature>
<evidence type="ECO:0000313" key="10">
    <source>
        <dbReference type="Proteomes" id="UP000228921"/>
    </source>
</evidence>
<keyword evidence="2" id="KW-1003">Cell membrane</keyword>
<dbReference type="GO" id="GO:0022857">
    <property type="term" value="F:transmembrane transporter activity"/>
    <property type="evidence" value="ECO:0007669"/>
    <property type="project" value="TreeGrafter"/>
</dbReference>
<feature type="transmembrane region" description="Helical" evidence="7">
    <location>
        <begin position="1045"/>
        <end position="1067"/>
    </location>
</feature>
<protein>
    <recommendedName>
        <fullName evidence="8">ABC3 transporter permease C-terminal domain-containing protein</fullName>
    </recommendedName>
</protein>
<dbReference type="InterPro" id="IPR050250">
    <property type="entry name" value="Macrolide_Exporter_MacB"/>
</dbReference>
<dbReference type="Pfam" id="PF02687">
    <property type="entry name" value="FtsX"/>
    <property type="match status" value="1"/>
</dbReference>
<dbReference type="InterPro" id="IPR003838">
    <property type="entry name" value="ABC3_permease_C"/>
</dbReference>
<dbReference type="GO" id="GO:0005886">
    <property type="term" value="C:plasma membrane"/>
    <property type="evidence" value="ECO:0007669"/>
    <property type="project" value="UniProtKB-SubCell"/>
</dbReference>
<feature type="transmembrane region" description="Helical" evidence="7">
    <location>
        <begin position="1101"/>
        <end position="1123"/>
    </location>
</feature>
<keyword evidence="3 7" id="KW-0812">Transmembrane</keyword>
<evidence type="ECO:0000256" key="1">
    <source>
        <dbReference type="ARBA" id="ARBA00004651"/>
    </source>
</evidence>
<comment type="subcellular location">
    <subcellularLocation>
        <location evidence="1">Cell membrane</location>
        <topology evidence="1">Multi-pass membrane protein</topology>
    </subcellularLocation>
</comment>
<feature type="transmembrane region" description="Helical" evidence="7">
    <location>
        <begin position="25"/>
        <end position="45"/>
    </location>
</feature>
<accession>A0A2M8P0C5</accession>
<feature type="transmembrane region" description="Helical" evidence="7">
    <location>
        <begin position="493"/>
        <end position="512"/>
    </location>
</feature>
<proteinExistence type="inferred from homology"/>
<sequence length="1184" mass="129613">MLGRLSLAWAGRLALRRLSAQWRSLLTVIVGTVLSAAVGALIPLYQSAVAQVSLVERFNQLTPEDVHAHVSLAVVPNQRLPQPLSALFEAYDAQFRALAAKYFDAFPDWLHQIAFYAESSALAINPPPEPGETRIPDPTLRTFLAYHEAWTDKVSLLAGRLPRDLNDDPEADLEIVIPFEVQNAHSFRVGEVLTLDQGGPRGGWASSRNIQARIVGVVAQPENLPLPERAYFINPSPIRYAETRGEYNAEFVALTTRESLLRAAAEFIPDTPVRFGWRLLFDHARLPFARSPEARAALLEYDNALVETFRQTEDGAPLQLVRLTRLIHWQVQGDQNVDNGVLLAYERAMRSLDAPFTLLLLQLGALVIFFLLVTAALVRRGERREIAMLQSRGASDSALIVLRGVEAFVLCLIAALSAPFLARQLLIWITPFFADYPDLPLLLTADAFLFSALAASVAFLALMATLRPVLRLPLIAAGGASQRGERQAWWQRYYLDVILALLGMAALLRLVSRETPLFTTTAGSGATDPFLLLAPALLFLGLGSILLRIFPLMAALVARLLALGRGAVSALGAWQLAREPIHYSRLTFLLALAIGIGWFATSFRATVERSQTEQAQYRVGADVRANERDLRLNAGRALAPEAYTAAPEVAAASTAWRLRAVNFQPDASRAALNGQLLAVDSATFAQSVHWRADLGDLRLPSPPDSAQNLPQVGEALPFLPQTLRLWARFDVWTGFFHVPDLDRLLRHTTLYARLQDSAGSWLTVPFRPVEIEYARTGSGRPGYSGGESFYANGWAALAADLTALSYTPQVPVRLVSLYWQHRGRSSSGERFLRLYLTDLSATDSNGVRQALPLLREGAWEFAYDSGAQVTGNATPDSADGRRGLGIMWDQTAETARMGVLLNYPEPAPLPLLVSRSLAERLGLQAGQTLTLRNVLGVDVPFRVGEMPLSYYPTLYDAYQRDGTWIQDRQFAPFAVTERDPLLYALNRRPSATLYADEVWLKAAEGFTASEVVAALQPHSERAWLRLQTLDGERQTLQTDPLARGLLGLMFTQFIVALALSIVGLLTYTALTAAARRAEFGVLRALGLPAGRVIGQLAFEQGFVIGLGAILGAILGAVLSAQVVPRLAQDASGAQITPPFIVQTETAALLQYGVLIGVVLIAVLIVSALLVRRLSLAQTLRLGED</sequence>
<dbReference type="Proteomes" id="UP000228921">
    <property type="component" value="Unassembled WGS sequence"/>
</dbReference>
<evidence type="ECO:0000259" key="8">
    <source>
        <dbReference type="Pfam" id="PF02687"/>
    </source>
</evidence>
<dbReference type="EMBL" id="PGTK01000005">
    <property type="protein sequence ID" value="PJF31001.1"/>
    <property type="molecule type" value="Genomic_DNA"/>
</dbReference>
<dbReference type="AlphaFoldDB" id="A0A2M8P0C5"/>
<keyword evidence="5 7" id="KW-0472">Membrane</keyword>